<keyword evidence="3" id="KW-0274">FAD</keyword>
<dbReference type="InterPro" id="IPR000172">
    <property type="entry name" value="GMC_OxRdtase_N"/>
</dbReference>
<evidence type="ECO:0000313" key="6">
    <source>
        <dbReference type="EMBL" id="KZL51493.1"/>
    </source>
</evidence>
<dbReference type="InterPro" id="IPR017896">
    <property type="entry name" value="4Fe4S_Fe-S-bd"/>
</dbReference>
<accession>A0A166KSG4</accession>
<sequence length="535" mass="59208">MGVGASGAVFAKQLSQAGFKVLGIEFGKYFQNHRQDFVENEAGVLSLTWSNNQYQVEGDGFTGSPNLGAHVGGGTLAWTSMAFRYFERDFKLKTQYGSPLGTAVEDWPITYQDLEPYYQKAEEQMGVSGSSLPWYLPRTESLPNPPHCYYESSKLLETGMNKLGIRSAPGPVAVNSRIYQNREACINCGFCRSGCRTDAKYQADKVLLPDAFATGNFKLESECVVLKIITQGNGRKAKGVVYYDKKTKRTYEVNAKVVIVCNNPMETARLFLNSADAKHPNGLGNKYDQVGRYFYAHPSIFGIGLTKSQTSIEIGYNMGNIISLDYAETKNPNEYIGGYSLLSLNGSGMGIIAVDPLQNLYGKELKTIQNESTKFIGMISFCEGLPTYDNRITVVPQRQDAFGSPVAKIRYYLTDNDRILTNKAVGKMRDIMLAAGATETYIRENPFESHPMGGMRMGRNPATSVTNEFGQIHSIDNLFVAGASLFPTGSSSGPTLTIHALALRTADYIIKNSRKLLRGRRFSGWERLNYTLPDF</sequence>
<dbReference type="SUPFAM" id="SSF54373">
    <property type="entry name" value="FAD-linked reductases, C-terminal domain"/>
    <property type="match status" value="1"/>
</dbReference>
<dbReference type="InterPro" id="IPR007867">
    <property type="entry name" value="GMC_OxRtase_C"/>
</dbReference>
<dbReference type="PANTHER" id="PTHR46056:SF12">
    <property type="entry name" value="LONG-CHAIN-ALCOHOL OXIDASE"/>
    <property type="match status" value="1"/>
</dbReference>
<reference evidence="6 7" key="1">
    <citation type="submission" date="2016-04" db="EMBL/GenBank/DDBJ databases">
        <title>Draft Genome Assembly of the Bloom-forming Cyanobacterium Nodularia spumigena Strain CENA596 in Shrimp Production Ponds.</title>
        <authorList>
            <person name="Popin R.V."/>
            <person name="Rigonato J."/>
            <person name="Abreu V.A."/>
            <person name="Andreote A.P."/>
            <person name="Silveira S.B."/>
            <person name="Odebrecht C."/>
            <person name="Fiore M.F."/>
        </authorList>
    </citation>
    <scope>NUCLEOTIDE SEQUENCE [LARGE SCALE GENOMIC DNA]</scope>
    <source>
        <strain evidence="6 7">CENA596</strain>
    </source>
</reference>
<evidence type="ECO:0000256" key="4">
    <source>
        <dbReference type="ARBA" id="ARBA00023002"/>
    </source>
</evidence>
<dbReference type="Proteomes" id="UP000076555">
    <property type="component" value="Unassembled WGS sequence"/>
</dbReference>
<evidence type="ECO:0000256" key="2">
    <source>
        <dbReference type="ARBA" id="ARBA00022630"/>
    </source>
</evidence>
<dbReference type="PROSITE" id="PS51379">
    <property type="entry name" value="4FE4S_FER_2"/>
    <property type="match status" value="1"/>
</dbReference>
<protein>
    <recommendedName>
        <fullName evidence="5">4Fe-4S ferredoxin-type domain-containing protein</fullName>
    </recommendedName>
</protein>
<keyword evidence="4" id="KW-0560">Oxidoreductase</keyword>
<keyword evidence="2" id="KW-0285">Flavoprotein</keyword>
<gene>
    <name evidence="6" type="ORF">A2T98_01870</name>
</gene>
<dbReference type="GO" id="GO:0050660">
    <property type="term" value="F:flavin adenine dinucleotide binding"/>
    <property type="evidence" value="ECO:0007669"/>
    <property type="project" value="InterPro"/>
</dbReference>
<comment type="similarity">
    <text evidence="1">Belongs to the GMC oxidoreductase family.</text>
</comment>
<dbReference type="Pfam" id="PF00732">
    <property type="entry name" value="GMC_oxred_N"/>
    <property type="match status" value="1"/>
</dbReference>
<dbReference type="Pfam" id="PF05199">
    <property type="entry name" value="GMC_oxred_C"/>
    <property type="match status" value="1"/>
</dbReference>
<feature type="domain" description="4Fe-4S ferredoxin-type" evidence="5">
    <location>
        <begin position="176"/>
        <end position="205"/>
    </location>
</feature>
<dbReference type="InterPro" id="IPR036188">
    <property type="entry name" value="FAD/NAD-bd_sf"/>
</dbReference>
<dbReference type="Gene3D" id="3.50.50.60">
    <property type="entry name" value="FAD/NAD(P)-binding domain"/>
    <property type="match status" value="2"/>
</dbReference>
<evidence type="ECO:0000313" key="7">
    <source>
        <dbReference type="Proteomes" id="UP000076555"/>
    </source>
</evidence>
<evidence type="ECO:0000256" key="3">
    <source>
        <dbReference type="ARBA" id="ARBA00022827"/>
    </source>
</evidence>
<proteinExistence type="inferred from homology"/>
<evidence type="ECO:0000256" key="1">
    <source>
        <dbReference type="ARBA" id="ARBA00010790"/>
    </source>
</evidence>
<dbReference type="SUPFAM" id="SSF51905">
    <property type="entry name" value="FAD/NAD(P)-binding domain"/>
    <property type="match status" value="1"/>
</dbReference>
<dbReference type="EMBL" id="LWAJ01000018">
    <property type="protein sequence ID" value="KZL51493.1"/>
    <property type="molecule type" value="Genomic_DNA"/>
</dbReference>
<evidence type="ECO:0000259" key="5">
    <source>
        <dbReference type="PROSITE" id="PS51379"/>
    </source>
</evidence>
<dbReference type="GO" id="GO:0016614">
    <property type="term" value="F:oxidoreductase activity, acting on CH-OH group of donors"/>
    <property type="evidence" value="ECO:0007669"/>
    <property type="project" value="InterPro"/>
</dbReference>
<comment type="caution">
    <text evidence="6">The sequence shown here is derived from an EMBL/GenBank/DDBJ whole genome shotgun (WGS) entry which is preliminary data.</text>
</comment>
<dbReference type="AlphaFoldDB" id="A0A166KSG4"/>
<organism evidence="6 7">
    <name type="scientific">Nodularia spumigena CENA596</name>
    <dbReference type="NCBI Taxonomy" id="1819295"/>
    <lineage>
        <taxon>Bacteria</taxon>
        <taxon>Bacillati</taxon>
        <taxon>Cyanobacteriota</taxon>
        <taxon>Cyanophyceae</taxon>
        <taxon>Nostocales</taxon>
        <taxon>Nodulariaceae</taxon>
        <taxon>Nodularia</taxon>
    </lineage>
</organism>
<name>A0A166KSG4_NODSP</name>
<dbReference type="PANTHER" id="PTHR46056">
    <property type="entry name" value="LONG-CHAIN-ALCOHOL OXIDASE"/>
    <property type="match status" value="1"/>
</dbReference>